<evidence type="ECO:0000313" key="2">
    <source>
        <dbReference type="EMBL" id="JAH46729.1"/>
    </source>
</evidence>
<keyword evidence="1" id="KW-1133">Transmembrane helix</keyword>
<feature type="transmembrane region" description="Helical" evidence="1">
    <location>
        <begin position="16"/>
        <end position="35"/>
    </location>
</feature>
<dbReference type="EMBL" id="GBXM01061848">
    <property type="protein sequence ID" value="JAH46729.1"/>
    <property type="molecule type" value="Transcribed_RNA"/>
</dbReference>
<keyword evidence="1" id="KW-0472">Membrane</keyword>
<reference evidence="2" key="1">
    <citation type="submission" date="2014-11" db="EMBL/GenBank/DDBJ databases">
        <authorList>
            <person name="Amaro Gonzalez C."/>
        </authorList>
    </citation>
    <scope>NUCLEOTIDE SEQUENCE</scope>
</reference>
<keyword evidence="1" id="KW-0812">Transmembrane</keyword>
<sequence length="40" mass="4535">MNTHAQLLSLFTGLRLLFPSTGVVLVSFSWFSGYYSNSHR</sequence>
<reference evidence="2" key="2">
    <citation type="journal article" date="2015" name="Fish Shellfish Immunol.">
        <title>Early steps in the European eel (Anguilla anguilla)-Vibrio vulnificus interaction in the gills: Role of the RtxA13 toxin.</title>
        <authorList>
            <person name="Callol A."/>
            <person name="Pajuelo D."/>
            <person name="Ebbesson L."/>
            <person name="Teles M."/>
            <person name="MacKenzie S."/>
            <person name="Amaro C."/>
        </authorList>
    </citation>
    <scope>NUCLEOTIDE SEQUENCE</scope>
</reference>
<dbReference type="AlphaFoldDB" id="A0A0E9SZI8"/>
<organism evidence="2">
    <name type="scientific">Anguilla anguilla</name>
    <name type="common">European freshwater eel</name>
    <name type="synonym">Muraena anguilla</name>
    <dbReference type="NCBI Taxonomy" id="7936"/>
    <lineage>
        <taxon>Eukaryota</taxon>
        <taxon>Metazoa</taxon>
        <taxon>Chordata</taxon>
        <taxon>Craniata</taxon>
        <taxon>Vertebrata</taxon>
        <taxon>Euteleostomi</taxon>
        <taxon>Actinopterygii</taxon>
        <taxon>Neopterygii</taxon>
        <taxon>Teleostei</taxon>
        <taxon>Anguilliformes</taxon>
        <taxon>Anguillidae</taxon>
        <taxon>Anguilla</taxon>
    </lineage>
</organism>
<evidence type="ECO:0000256" key="1">
    <source>
        <dbReference type="SAM" id="Phobius"/>
    </source>
</evidence>
<name>A0A0E9SZI8_ANGAN</name>
<protein>
    <submittedName>
        <fullName evidence="2">Uncharacterized protein</fullName>
    </submittedName>
</protein>
<accession>A0A0E9SZI8</accession>
<proteinExistence type="predicted"/>